<keyword evidence="4" id="KW-1185">Reference proteome</keyword>
<feature type="region of interest" description="Disordered" evidence="1">
    <location>
        <begin position="75"/>
        <end position="112"/>
    </location>
</feature>
<keyword evidence="2" id="KW-1133">Transmembrane helix</keyword>
<evidence type="ECO:0000256" key="2">
    <source>
        <dbReference type="SAM" id="Phobius"/>
    </source>
</evidence>
<gene>
    <name evidence="3" type="ORF">SAMN04488035_1334</name>
</gene>
<reference evidence="4" key="1">
    <citation type="submission" date="2016-10" db="EMBL/GenBank/DDBJ databases">
        <authorList>
            <person name="Varghese N."/>
            <person name="Submissions S."/>
        </authorList>
    </citation>
    <scope>NUCLEOTIDE SEQUENCE [LARGE SCALE GENOMIC DNA]</scope>
    <source>
        <strain evidence="4">DSM 19083</strain>
    </source>
</reference>
<dbReference type="STRING" id="285351.SAMN04488035_1334"/>
<feature type="compositionally biased region" description="Low complexity" evidence="1">
    <location>
        <begin position="75"/>
        <end position="88"/>
    </location>
</feature>
<dbReference type="AlphaFoldDB" id="A0A1I2FHD2"/>
<dbReference type="RefSeq" id="WP_093376389.1">
    <property type="nucleotide sequence ID" value="NZ_BNAN01000002.1"/>
</dbReference>
<organism evidence="3 4">
    <name type="scientific">Flavimobilis marinus</name>
    <dbReference type="NCBI Taxonomy" id="285351"/>
    <lineage>
        <taxon>Bacteria</taxon>
        <taxon>Bacillati</taxon>
        <taxon>Actinomycetota</taxon>
        <taxon>Actinomycetes</taxon>
        <taxon>Micrococcales</taxon>
        <taxon>Jonesiaceae</taxon>
        <taxon>Flavimobilis</taxon>
    </lineage>
</organism>
<name>A0A1I2FHD2_9MICO</name>
<proteinExistence type="predicted"/>
<sequence>MSEPTTTIPRSAETIVTGLALALVAAPVVGLLGWAMTSGLFLIIAAIISLAGTATFLVGLFRALQRFDRHTDLSGAGELPAPAAGPQGHLSSSDPAAAVVPGGRWGIGAPTP</sequence>
<keyword evidence="2" id="KW-0812">Transmembrane</keyword>
<feature type="transmembrane region" description="Helical" evidence="2">
    <location>
        <begin position="12"/>
        <end position="34"/>
    </location>
</feature>
<evidence type="ECO:0000313" key="4">
    <source>
        <dbReference type="Proteomes" id="UP000198520"/>
    </source>
</evidence>
<evidence type="ECO:0000256" key="1">
    <source>
        <dbReference type="SAM" id="MobiDB-lite"/>
    </source>
</evidence>
<protein>
    <submittedName>
        <fullName evidence="3">Uncharacterized protein</fullName>
    </submittedName>
</protein>
<dbReference type="EMBL" id="FONZ01000002">
    <property type="protein sequence ID" value="SFF04914.1"/>
    <property type="molecule type" value="Genomic_DNA"/>
</dbReference>
<keyword evidence="2" id="KW-0472">Membrane</keyword>
<evidence type="ECO:0000313" key="3">
    <source>
        <dbReference type="EMBL" id="SFF04914.1"/>
    </source>
</evidence>
<accession>A0A1I2FHD2</accession>
<dbReference type="Proteomes" id="UP000198520">
    <property type="component" value="Unassembled WGS sequence"/>
</dbReference>
<feature type="transmembrane region" description="Helical" evidence="2">
    <location>
        <begin position="40"/>
        <end position="61"/>
    </location>
</feature>